<comment type="caution">
    <text evidence="1">The sequence shown here is derived from an EMBL/GenBank/DDBJ whole genome shotgun (WGS) entry which is preliminary data.</text>
</comment>
<reference evidence="2" key="1">
    <citation type="journal article" date="2019" name="Int. J. Syst. Evol. Microbiol.">
        <title>The Global Catalogue of Microorganisms (GCM) 10K type strain sequencing project: providing services to taxonomists for standard genome sequencing and annotation.</title>
        <authorList>
            <consortium name="The Broad Institute Genomics Platform"/>
            <consortium name="The Broad Institute Genome Sequencing Center for Infectious Disease"/>
            <person name="Wu L."/>
            <person name="Ma J."/>
        </authorList>
    </citation>
    <scope>NUCLEOTIDE SEQUENCE [LARGE SCALE GENOMIC DNA]</scope>
    <source>
        <strain evidence="2">JCM 16898</strain>
    </source>
</reference>
<dbReference type="EMBL" id="BAAAZN010000004">
    <property type="protein sequence ID" value="GAA3537475.1"/>
    <property type="molecule type" value="Genomic_DNA"/>
</dbReference>
<evidence type="ECO:0000313" key="1">
    <source>
        <dbReference type="EMBL" id="GAA3537475.1"/>
    </source>
</evidence>
<keyword evidence="2" id="KW-1185">Reference proteome</keyword>
<protein>
    <submittedName>
        <fullName evidence="1">Uncharacterized protein</fullName>
    </submittedName>
</protein>
<dbReference type="Proteomes" id="UP001500689">
    <property type="component" value="Unassembled WGS sequence"/>
</dbReference>
<proteinExistence type="predicted"/>
<sequence>MANKDGLFARLTSFYKTADGQHDIPHLYFFYGGEYLHYGGDPVPRIPEFPSWTSRESREKAP</sequence>
<gene>
    <name evidence="1" type="ORF">GCM10022222_21350</name>
</gene>
<accession>A0ABP6VM58</accession>
<organism evidence="1 2">
    <name type="scientific">Amycolatopsis ultiminotia</name>
    <dbReference type="NCBI Taxonomy" id="543629"/>
    <lineage>
        <taxon>Bacteria</taxon>
        <taxon>Bacillati</taxon>
        <taxon>Actinomycetota</taxon>
        <taxon>Actinomycetes</taxon>
        <taxon>Pseudonocardiales</taxon>
        <taxon>Pseudonocardiaceae</taxon>
        <taxon>Amycolatopsis</taxon>
    </lineage>
</organism>
<dbReference type="RefSeq" id="WP_344858144.1">
    <property type="nucleotide sequence ID" value="NZ_BAAAZN010000004.1"/>
</dbReference>
<name>A0ABP6VM58_9PSEU</name>
<evidence type="ECO:0000313" key="2">
    <source>
        <dbReference type="Proteomes" id="UP001500689"/>
    </source>
</evidence>